<sequence>MTDLVLHENVSGPRGERVLVRRSARRRRTVSITRREGDLVIAIPATFSGRQERDWVGRMVDQLVAKEAKNSPRRRSDGALEEMAREVSRKHLDGRARPASVTWSTRQNQRWGSCTPADGTIRLSHQLQDMPDYVVRAVMMHELAHLLVPGHGPEFQALMARYPHAEQAQGFLDGVSFAKNLPSGGIDEDPAEQDDLKDPPDPPDPADQADRAGQTGRAGRADQPGQAP</sequence>
<comment type="caution">
    <text evidence="3">The sequence shown here is derived from an EMBL/GenBank/DDBJ whole genome shotgun (WGS) entry which is preliminary data.</text>
</comment>
<dbReference type="PANTHER" id="PTHR30399:SF1">
    <property type="entry name" value="UTP PYROPHOSPHATASE"/>
    <property type="match status" value="1"/>
</dbReference>
<evidence type="ECO:0000313" key="4">
    <source>
        <dbReference type="Proteomes" id="UP000698222"/>
    </source>
</evidence>
<protein>
    <submittedName>
        <fullName evidence="3">Metal-dependent hydrolase</fullName>
    </submittedName>
</protein>
<feature type="region of interest" description="Disordered" evidence="1">
    <location>
        <begin position="179"/>
        <end position="228"/>
    </location>
</feature>
<evidence type="ECO:0000259" key="2">
    <source>
        <dbReference type="Pfam" id="PF01863"/>
    </source>
</evidence>
<accession>A0ABS4YQ17</accession>
<dbReference type="PANTHER" id="PTHR30399">
    <property type="entry name" value="UNCHARACTERIZED PROTEIN YGJP"/>
    <property type="match status" value="1"/>
</dbReference>
<dbReference type="Gene3D" id="3.30.2010.10">
    <property type="entry name" value="Metalloproteases ('zincins'), catalytic domain"/>
    <property type="match status" value="1"/>
</dbReference>
<feature type="compositionally biased region" description="Basic and acidic residues" evidence="1">
    <location>
        <begin position="87"/>
        <end position="96"/>
    </location>
</feature>
<organism evidence="3 4">
    <name type="scientific">Brachybacterium fresconis</name>
    <dbReference type="NCBI Taxonomy" id="173363"/>
    <lineage>
        <taxon>Bacteria</taxon>
        <taxon>Bacillati</taxon>
        <taxon>Actinomycetota</taxon>
        <taxon>Actinomycetes</taxon>
        <taxon>Micrococcales</taxon>
        <taxon>Dermabacteraceae</taxon>
        <taxon>Brachybacterium</taxon>
    </lineage>
</organism>
<dbReference type="EMBL" id="JAGIOC010000001">
    <property type="protein sequence ID" value="MBP2410882.1"/>
    <property type="molecule type" value="Genomic_DNA"/>
</dbReference>
<reference evidence="3 4" key="1">
    <citation type="submission" date="2021-03" db="EMBL/GenBank/DDBJ databases">
        <title>Sequencing the genomes of 1000 actinobacteria strains.</title>
        <authorList>
            <person name="Klenk H.-P."/>
        </authorList>
    </citation>
    <scope>NUCLEOTIDE SEQUENCE [LARGE SCALE GENOMIC DNA]</scope>
    <source>
        <strain evidence="3 4">DSM 14564</strain>
    </source>
</reference>
<keyword evidence="4" id="KW-1185">Reference proteome</keyword>
<name>A0ABS4YQ17_9MICO</name>
<evidence type="ECO:0000313" key="3">
    <source>
        <dbReference type="EMBL" id="MBP2410882.1"/>
    </source>
</evidence>
<proteinExistence type="predicted"/>
<keyword evidence="3" id="KW-0378">Hydrolase</keyword>
<dbReference type="Pfam" id="PF01863">
    <property type="entry name" value="YgjP-like"/>
    <property type="match status" value="1"/>
</dbReference>
<feature type="domain" description="YgjP-like metallopeptidase" evidence="2">
    <location>
        <begin position="97"/>
        <end position="167"/>
    </location>
</feature>
<dbReference type="CDD" id="cd07344">
    <property type="entry name" value="M48_yhfN_like"/>
    <property type="match status" value="1"/>
</dbReference>
<dbReference type="RefSeq" id="WP_209895134.1">
    <property type="nucleotide sequence ID" value="NZ_BAAAJV010000008.1"/>
</dbReference>
<dbReference type="GO" id="GO:0016787">
    <property type="term" value="F:hydrolase activity"/>
    <property type="evidence" value="ECO:0007669"/>
    <property type="project" value="UniProtKB-KW"/>
</dbReference>
<gene>
    <name evidence="3" type="ORF">JOF44_003785</name>
</gene>
<dbReference type="InterPro" id="IPR002725">
    <property type="entry name" value="YgjP-like_metallopeptidase"/>
</dbReference>
<feature type="compositionally biased region" description="Polar residues" evidence="1">
    <location>
        <begin position="101"/>
        <end position="111"/>
    </location>
</feature>
<evidence type="ECO:0000256" key="1">
    <source>
        <dbReference type="SAM" id="MobiDB-lite"/>
    </source>
</evidence>
<feature type="region of interest" description="Disordered" evidence="1">
    <location>
        <begin position="87"/>
        <end position="111"/>
    </location>
</feature>
<dbReference type="InterPro" id="IPR053136">
    <property type="entry name" value="UTP_pyrophosphatase-like"/>
</dbReference>
<dbReference type="Proteomes" id="UP000698222">
    <property type="component" value="Unassembled WGS sequence"/>
</dbReference>